<dbReference type="Gene3D" id="3.40.50.300">
    <property type="entry name" value="P-loop containing nucleotide triphosphate hydrolases"/>
    <property type="match status" value="3"/>
</dbReference>
<gene>
    <name evidence="4" type="ORF">H9964_02255</name>
</gene>
<comment type="caution">
    <text evidence="4">The sequence shown here is derived from an EMBL/GenBank/DDBJ whole genome shotgun (WGS) entry which is preliminary data.</text>
</comment>
<dbReference type="InterPro" id="IPR027417">
    <property type="entry name" value="P-loop_NTPase"/>
</dbReference>
<feature type="domain" description="DNA2/NAM7 helicase helicase" evidence="1">
    <location>
        <begin position="641"/>
        <end position="704"/>
    </location>
</feature>
<evidence type="ECO:0000259" key="3">
    <source>
        <dbReference type="Pfam" id="PF18741"/>
    </source>
</evidence>
<name>A0A9D2G4Y8_9FIRM</name>
<accession>A0A9D2G4Y8</accession>
<dbReference type="Pfam" id="PF18741">
    <property type="entry name" value="MTES_1575"/>
    <property type="match status" value="1"/>
</dbReference>
<dbReference type="GO" id="GO:0004386">
    <property type="term" value="F:helicase activity"/>
    <property type="evidence" value="ECO:0007669"/>
    <property type="project" value="InterPro"/>
</dbReference>
<evidence type="ECO:0000259" key="1">
    <source>
        <dbReference type="Pfam" id="PF13086"/>
    </source>
</evidence>
<feature type="domain" description="DNA2/NAM7 helicase helicase" evidence="1">
    <location>
        <begin position="1266"/>
        <end position="1312"/>
    </location>
</feature>
<reference evidence="4" key="2">
    <citation type="submission" date="2021-04" db="EMBL/GenBank/DDBJ databases">
        <authorList>
            <person name="Gilroy R."/>
        </authorList>
    </citation>
    <scope>NUCLEOTIDE SEQUENCE</scope>
    <source>
        <strain evidence="4">ChiW7-2402</strain>
    </source>
</reference>
<protein>
    <submittedName>
        <fullName evidence="4">DUF4011 domain-containing protein</fullName>
    </submittedName>
</protein>
<proteinExistence type="predicted"/>
<reference evidence="4" key="1">
    <citation type="journal article" date="2021" name="PeerJ">
        <title>Extensive microbial diversity within the chicken gut microbiome revealed by metagenomics and culture.</title>
        <authorList>
            <person name="Gilroy R."/>
            <person name="Ravi A."/>
            <person name="Getino M."/>
            <person name="Pursley I."/>
            <person name="Horton D.L."/>
            <person name="Alikhan N.F."/>
            <person name="Baker D."/>
            <person name="Gharbi K."/>
            <person name="Hall N."/>
            <person name="Watson M."/>
            <person name="Adriaenssens E.M."/>
            <person name="Foster-Nyarko E."/>
            <person name="Jarju S."/>
            <person name="Secka A."/>
            <person name="Antonio M."/>
            <person name="Oren A."/>
            <person name="Chaudhuri R.R."/>
            <person name="La Ragione R."/>
            <person name="Hildebrand F."/>
            <person name="Pallen M.J."/>
        </authorList>
    </citation>
    <scope>NUCLEOTIDE SEQUENCE</scope>
    <source>
        <strain evidence="4">ChiW7-2402</strain>
    </source>
</reference>
<dbReference type="InterPro" id="IPR041677">
    <property type="entry name" value="DNA2/NAM7_AAA_11"/>
</dbReference>
<dbReference type="InterPro" id="IPR041679">
    <property type="entry name" value="DNA2/NAM7-like_C"/>
</dbReference>
<dbReference type="Proteomes" id="UP000824102">
    <property type="component" value="Unassembled WGS sequence"/>
</dbReference>
<dbReference type="Pfam" id="PF13195">
    <property type="entry name" value="DUF4011"/>
    <property type="match status" value="1"/>
</dbReference>
<dbReference type="InterPro" id="IPR047187">
    <property type="entry name" value="SF1_C_Upf1"/>
</dbReference>
<dbReference type="Pfam" id="PF13087">
    <property type="entry name" value="AAA_12"/>
    <property type="match status" value="1"/>
</dbReference>
<dbReference type="PANTHER" id="PTHR10887">
    <property type="entry name" value="DNA2/NAM7 HELICASE FAMILY"/>
    <property type="match status" value="1"/>
</dbReference>
<dbReference type="InterPro" id="IPR025103">
    <property type="entry name" value="DUF4011"/>
</dbReference>
<evidence type="ECO:0000313" key="4">
    <source>
        <dbReference type="EMBL" id="HIZ72386.1"/>
    </source>
</evidence>
<feature type="domain" description="Restriction endonuclease type II-like" evidence="3">
    <location>
        <begin position="1574"/>
        <end position="1663"/>
    </location>
</feature>
<dbReference type="EMBL" id="DXBB01000043">
    <property type="protein sequence ID" value="HIZ72386.1"/>
    <property type="molecule type" value="Genomic_DNA"/>
</dbReference>
<dbReference type="InterPro" id="IPR045055">
    <property type="entry name" value="DNA2/NAM7-like"/>
</dbReference>
<organism evidence="4 5">
    <name type="scientific">Candidatus Gallimonas intestinavium</name>
    <dbReference type="NCBI Taxonomy" id="2838603"/>
    <lineage>
        <taxon>Bacteria</taxon>
        <taxon>Bacillati</taxon>
        <taxon>Bacillota</taxon>
        <taxon>Clostridia</taxon>
        <taxon>Candidatus Gallimonas</taxon>
    </lineage>
</organism>
<sequence>MAESRKRTLKEAAQIELRLPQFIGYSDYFYGTAAHVQVRNASGETALVSVFVSGGDLIVPFSEETEVPFESAVELTAEGVFNPVFLSAGEELRTVEVTAVLSQEKKELSSTSVSVTVLPYDWWEGLSGNAERLAGFVRPKIADCTRVLSEAGERLKKWKESPEFYGYAGADKNAVRRAVAAVFAALRGEDIERDGEADLSSPLSAVREGSILRNKKANILELAVFAAASLEAAGLHPVLALGRQGAGVGAWLYDSCFLDPVTDDGDIVAKYCSDGINNLCFFDVEDVFAGGNAAYTASEAHFRKKIAAGEYECFVDLMRCRIGGRAPLPLRGRSGKGYELIREEEMTDSAAPAPLPEFDKLGGETLKTKNRQWERRLLDLTTKNTLLSFTGRSALHLACADADLLFEKLTEKGSLRLKGGSPVEEAFFETQSALSADLFALELRKGILRAFADPKTTAETALRLVRRNREADEETGAKILYLALGFLKFVSREDNKTRFAPLVLVPVVMKRAKGNEDFAVEADGEYFVNSTLLEYLKQEFNIDIRGLGGDVSPLKISEILAMVLAEIAPMKGWDVSKDAYLATFSFQRYLMWNDIRNHFDALKKNKIVSALMGERLARQETSVPSEDESDPEDTLIPLPADNSQYSAVALSRTGASFVLHGPPGTGKSQTITNIIANAVEDGKRVLFVAEKKAALDVVKKRLDGIGIGEFCLEIHSNKTDKADVLRRLENTLSLKQEEEEGNFSDCARSIRMLREDLKAPMLALHKKRRLGLSVYEAILLYLKNKDAPDILDIESSFYDSLTERSLSECRGMILTAAAAAKECGGVFRSPFENVGLTEYSQEVRDRVFCAAEVMLTEIKHLKAYLSLYLEFYRQKISAITQRKLNSLRLLARELSGGVYNKYFAGVSEEDLNAFYHANRRLDDTLSYYLKHFKSVVELGKDLSEVKALLDREGDWRMSKAAVTAGKRLMRVSLHPVAQEDIPKYLRTLVDLHTTIALLRESPLSKPFFDRGGDISYRKRSEFLEGLYDLHREAAQTFLDYNPDAFNGMCVRAMSGYTRPVLEGYLKALDAFEAAEDSFLRTTAADRSKVVQEDVLEYFSAKAGALIDNIDMLSNWCMYKNTCLKLRSLGLSFISDALESGRLTSENVLSGFEKNVAKNFLDLTIPQDPDLARLSAGTLEDTVEKFRALWEQFSAMTRQHIRRDLISRLPAADGEGSLSVELSAFTRLSKSNLRGAGLRALFSEVPELLRRICPCMLMSPITAAQYLEPQADLFDLVIFDEASQMTTAEAVGCIARAKAAVVVGDPKQLPPTAFFHSAYVDEENLENEDLESVLDDCLALGMPERHLIWHYRSRHESLIAFSNNLYYGGKLCTFPSPDALESRVRLVKVDGTYDRGFTKVNKKEAEALVQEVIRRLKDPALSRQSMGVVTFSSAQRTAVEKLLTKEIAAKKLEAAAYEREEPLFVKNLENVQGDERDVILFSVCYGPDAAGRVSLNFGPLNQTGGWRRLNVAVSRAREEMLVFSTLEAVQIDLNKTSSKGVAGLKAFLEFAEKGRTTLAAPPASSRSGVGLGQFIAEELSAFGYECRTDVGASEFKIDVAVLDPRDPSVFVLAVLCDGETKFSVKDRNLLQVQSLKRGNWNVMRVNSVNFYSNPKREVKRIKQYLDRLTGAEEQSGAWLQKYSRPYRFVQEQGAEVAAYITGGVNDAEIKARLALIVATEEPISRNFLKVRLLETYGIRKSGARVEARLNALIDECKFRRERVMGTDYYYKTDRALQIGRFRVESEPVLRGETDTTPFEMVSLIKAALSERVSLYFDELTALTAEVLHLSRYSEAFVSYLSDCVAFGEQKGILVRSVSDRISLA</sequence>
<dbReference type="FunFam" id="3.40.50.300:FF:002063">
    <property type="entry name" value="DNA helicase related protein"/>
    <property type="match status" value="1"/>
</dbReference>
<evidence type="ECO:0000259" key="2">
    <source>
        <dbReference type="Pfam" id="PF13087"/>
    </source>
</evidence>
<dbReference type="SUPFAM" id="SSF52540">
    <property type="entry name" value="P-loop containing nucleoside triphosphate hydrolases"/>
    <property type="match status" value="1"/>
</dbReference>
<dbReference type="CDD" id="cd18808">
    <property type="entry name" value="SF1_C_Upf1"/>
    <property type="match status" value="1"/>
</dbReference>
<dbReference type="InterPro" id="IPR049468">
    <property type="entry name" value="Restrct_endonuc-II-like_dom"/>
</dbReference>
<feature type="domain" description="DNA2/NAM7 helicase-like C-terminal" evidence="2">
    <location>
        <begin position="1340"/>
        <end position="1523"/>
    </location>
</feature>
<dbReference type="PANTHER" id="PTHR10887:SF530">
    <property type="entry name" value="SUPERFAMILY I DNA HELICASES"/>
    <property type="match status" value="1"/>
</dbReference>
<dbReference type="Pfam" id="PF13086">
    <property type="entry name" value="AAA_11"/>
    <property type="match status" value="2"/>
</dbReference>
<evidence type="ECO:0000313" key="5">
    <source>
        <dbReference type="Proteomes" id="UP000824102"/>
    </source>
</evidence>